<dbReference type="InterPro" id="IPR012349">
    <property type="entry name" value="Split_barrel_FMN-bd"/>
</dbReference>
<dbReference type="SMART" id="SM00903">
    <property type="entry name" value="Flavin_Reduct"/>
    <property type="match status" value="1"/>
</dbReference>
<evidence type="ECO:0000259" key="3">
    <source>
        <dbReference type="SMART" id="SM00903"/>
    </source>
</evidence>
<dbReference type="PANTHER" id="PTHR30466">
    <property type="entry name" value="FLAVIN REDUCTASE"/>
    <property type="match status" value="1"/>
</dbReference>
<dbReference type="Gene3D" id="2.30.110.10">
    <property type="entry name" value="Electron Transport, Fmn-binding Protein, Chain A"/>
    <property type="match status" value="1"/>
</dbReference>
<organism evidence="4 5">
    <name type="scientific">Rhodococcus olei</name>
    <dbReference type="NCBI Taxonomy" id="2161675"/>
    <lineage>
        <taxon>Bacteria</taxon>
        <taxon>Bacillati</taxon>
        <taxon>Actinomycetota</taxon>
        <taxon>Actinomycetes</taxon>
        <taxon>Mycobacteriales</taxon>
        <taxon>Nocardiaceae</taxon>
        <taxon>Rhodococcus</taxon>
    </lineage>
</organism>
<reference evidence="5" key="1">
    <citation type="journal article" date="2019" name="Int. J. Syst. Evol. Microbiol.">
        <title>The Global Catalogue of Microorganisms (GCM) 10K type strain sequencing project: providing services to taxonomists for standard genome sequencing and annotation.</title>
        <authorList>
            <consortium name="The Broad Institute Genomics Platform"/>
            <consortium name="The Broad Institute Genome Sequencing Center for Infectious Disease"/>
            <person name="Wu L."/>
            <person name="Ma J."/>
        </authorList>
    </citation>
    <scope>NUCLEOTIDE SEQUENCE [LARGE SCALE GENOMIC DNA]</scope>
    <source>
        <strain evidence="5">JCM 32206</strain>
    </source>
</reference>
<protein>
    <submittedName>
        <fullName evidence="4">Flavin reductase family protein</fullName>
    </submittedName>
</protein>
<keyword evidence="2" id="KW-0560">Oxidoreductase</keyword>
<evidence type="ECO:0000256" key="1">
    <source>
        <dbReference type="ARBA" id="ARBA00008898"/>
    </source>
</evidence>
<dbReference type="InterPro" id="IPR002563">
    <property type="entry name" value="Flavin_Rdtase-like_dom"/>
</dbReference>
<keyword evidence="5" id="KW-1185">Reference proteome</keyword>
<dbReference type="EMBL" id="BAABFB010000060">
    <property type="protein sequence ID" value="GAA4485232.1"/>
    <property type="molecule type" value="Genomic_DNA"/>
</dbReference>
<feature type="domain" description="Flavin reductase like" evidence="3">
    <location>
        <begin position="26"/>
        <end position="169"/>
    </location>
</feature>
<name>A0ABP8PBK2_9NOCA</name>
<accession>A0ABP8PBK2</accession>
<dbReference type="PANTHER" id="PTHR30466:SF11">
    <property type="entry name" value="FLAVIN-DEPENDENT MONOOXYGENASE, REDUCTASE SUBUNIT HSAB"/>
    <property type="match status" value="1"/>
</dbReference>
<dbReference type="SUPFAM" id="SSF50475">
    <property type="entry name" value="FMN-binding split barrel"/>
    <property type="match status" value="1"/>
</dbReference>
<dbReference type="InterPro" id="IPR050268">
    <property type="entry name" value="NADH-dep_flavin_reductase"/>
</dbReference>
<dbReference type="Pfam" id="PF01613">
    <property type="entry name" value="Flavin_Reduct"/>
    <property type="match status" value="1"/>
</dbReference>
<dbReference type="Proteomes" id="UP001501183">
    <property type="component" value="Unassembled WGS sequence"/>
</dbReference>
<sequence>MSAEPTAVADHMELSGPDAATLRQVMSHFCTGVAVITAHDGERPLGFTCQSVVSLSLEPPFVSFCPTKTSTSWPLLREARNLCINVLAHDQKDICGQFATSGADKFAGVSWSPAPNGAPALDGTLARIDATLEVEHDAGDHTIVIARITDLTADVDRKPLLFFKGGFGDFSAH</sequence>
<dbReference type="RefSeq" id="WP_345349098.1">
    <property type="nucleotide sequence ID" value="NZ_BAABFB010000060.1"/>
</dbReference>
<proteinExistence type="inferred from homology"/>
<evidence type="ECO:0000313" key="4">
    <source>
        <dbReference type="EMBL" id="GAA4485232.1"/>
    </source>
</evidence>
<evidence type="ECO:0000313" key="5">
    <source>
        <dbReference type="Proteomes" id="UP001501183"/>
    </source>
</evidence>
<comment type="caution">
    <text evidence="4">The sequence shown here is derived from an EMBL/GenBank/DDBJ whole genome shotgun (WGS) entry which is preliminary data.</text>
</comment>
<comment type="similarity">
    <text evidence="1">Belongs to the non-flavoprotein flavin reductase family.</text>
</comment>
<evidence type="ECO:0000256" key="2">
    <source>
        <dbReference type="ARBA" id="ARBA00023002"/>
    </source>
</evidence>
<gene>
    <name evidence="4" type="ORF">GCM10023094_39810</name>
</gene>